<keyword evidence="2" id="KW-1185">Reference proteome</keyword>
<dbReference type="GeneID" id="108014283"/>
<dbReference type="Pfam" id="PF06477">
    <property type="entry name" value="DUF1091"/>
    <property type="match status" value="1"/>
</dbReference>
<dbReference type="SMART" id="SM00697">
    <property type="entry name" value="DM8"/>
    <property type="match status" value="1"/>
</dbReference>
<dbReference type="InterPro" id="IPR010512">
    <property type="entry name" value="DUF1091"/>
</dbReference>
<reference evidence="2" key="1">
    <citation type="submission" date="2025-05" db="UniProtKB">
        <authorList>
            <consortium name="RefSeq"/>
        </authorList>
    </citation>
    <scope>NUCLEOTIDE SEQUENCE [LARGE SCALE GENOMIC DNA]</scope>
</reference>
<protein>
    <submittedName>
        <fullName evidence="3">Uncharacterized protein</fullName>
    </submittedName>
</protein>
<reference evidence="3" key="2">
    <citation type="submission" date="2025-08" db="UniProtKB">
        <authorList>
            <consortium name="RefSeq"/>
        </authorList>
    </citation>
    <scope>IDENTIFICATION</scope>
</reference>
<keyword evidence="1" id="KW-0732">Signal</keyword>
<sequence length="189" mass="22695">MNFWFWTWCFFLILKCMKSEDRNFRVIVDQVNITNLDRDVYEKFDCEVYHVNNRTYMTSSHTFTRTVDEISVHAALDFYKLNSKQKMKLYDVEFDGCYILEHANKNRLFNMYVKNLKKHSNVKFQCPFKAHVNYEVKNMSMDEQDFPSFVPLGNFRSLIEYIINRKLRARITASGKIIPYATDPFKILT</sequence>
<name>A0AB39ZIF7_DROSZ</name>
<accession>A0AB39ZIF7</accession>
<organism evidence="2 3">
    <name type="scientific">Drosophila suzukii</name>
    <name type="common">Spotted-wing drosophila fruit fly</name>
    <dbReference type="NCBI Taxonomy" id="28584"/>
    <lineage>
        <taxon>Eukaryota</taxon>
        <taxon>Metazoa</taxon>
        <taxon>Ecdysozoa</taxon>
        <taxon>Arthropoda</taxon>
        <taxon>Hexapoda</taxon>
        <taxon>Insecta</taxon>
        <taxon>Pterygota</taxon>
        <taxon>Neoptera</taxon>
        <taxon>Endopterygota</taxon>
        <taxon>Diptera</taxon>
        <taxon>Brachycera</taxon>
        <taxon>Muscomorpha</taxon>
        <taxon>Ephydroidea</taxon>
        <taxon>Drosophilidae</taxon>
        <taxon>Drosophila</taxon>
        <taxon>Sophophora</taxon>
    </lineage>
</organism>
<proteinExistence type="predicted"/>
<dbReference type="PANTHER" id="PTHR20898:SF0">
    <property type="entry name" value="DAEDALUS ON 3-RELATED"/>
    <property type="match status" value="1"/>
</dbReference>
<evidence type="ECO:0000256" key="1">
    <source>
        <dbReference type="SAM" id="SignalP"/>
    </source>
</evidence>
<evidence type="ECO:0000313" key="3">
    <source>
        <dbReference type="RefSeq" id="XP_016936208.4"/>
    </source>
</evidence>
<evidence type="ECO:0000313" key="2">
    <source>
        <dbReference type="Proteomes" id="UP001652628"/>
    </source>
</evidence>
<feature type="signal peptide" evidence="1">
    <location>
        <begin position="1"/>
        <end position="19"/>
    </location>
</feature>
<dbReference type="PANTHER" id="PTHR20898">
    <property type="entry name" value="DAEDALUS ON 3-RELATED-RELATED"/>
    <property type="match status" value="1"/>
</dbReference>
<dbReference type="Proteomes" id="UP001652628">
    <property type="component" value="Chromosome 2L"/>
</dbReference>
<dbReference type="RefSeq" id="XP_016936208.4">
    <property type="nucleotide sequence ID" value="XM_017080719.4"/>
</dbReference>
<feature type="chain" id="PRO_5047000483" evidence="1">
    <location>
        <begin position="20"/>
        <end position="189"/>
    </location>
</feature>
<dbReference type="AlphaFoldDB" id="A0AB39ZIF7"/>
<gene>
    <name evidence="3" type="primary">LOC108014283</name>
</gene>